<dbReference type="Pfam" id="PF04352">
    <property type="entry name" value="ProQ"/>
    <property type="match status" value="1"/>
</dbReference>
<feature type="domain" description="ProQ/FinO" evidence="6">
    <location>
        <begin position="5"/>
        <end position="119"/>
    </location>
</feature>
<dbReference type="AlphaFoldDB" id="A0A1L0AD85"/>
<dbReference type="EMBL" id="FPLD01000112">
    <property type="protein sequence ID" value="SGZ13913.1"/>
    <property type="molecule type" value="Genomic_DNA"/>
</dbReference>
<dbReference type="InterPro" id="IPR016103">
    <property type="entry name" value="ProQ/FinO"/>
</dbReference>
<dbReference type="GO" id="GO:0034057">
    <property type="term" value="F:RNA strand-exchange activity"/>
    <property type="evidence" value="ECO:0007669"/>
    <property type="project" value="UniProtKB-UniRule"/>
</dbReference>
<dbReference type="Proteomes" id="UP000183794">
    <property type="component" value="Unassembled WGS sequence"/>
</dbReference>
<comment type="function">
    <text evidence="4">RNA chaperone with significant RNA binding, RNA strand exchange and RNA duplexing activities.</text>
</comment>
<comment type="subcellular location">
    <subcellularLocation>
        <location evidence="4">Cytoplasm</location>
    </subcellularLocation>
</comment>
<keyword evidence="1 4" id="KW-0963">Cytoplasm</keyword>
<evidence type="ECO:0000256" key="2">
    <source>
        <dbReference type="ARBA" id="ARBA00022884"/>
    </source>
</evidence>
<dbReference type="Pfam" id="PF17516">
    <property type="entry name" value="ProQ_C"/>
    <property type="match status" value="1"/>
</dbReference>
<protein>
    <recommendedName>
        <fullName evidence="4">RNA chaperone ProQ</fullName>
    </recommendedName>
</protein>
<dbReference type="GO" id="GO:0010608">
    <property type="term" value="P:post-transcriptional regulation of gene expression"/>
    <property type="evidence" value="ECO:0007669"/>
    <property type="project" value="InterPro"/>
</dbReference>
<comment type="similarity">
    <text evidence="4">Belongs to the ProQ family.</text>
</comment>
<dbReference type="SUPFAM" id="SSF48657">
    <property type="entry name" value="FinO-like"/>
    <property type="match status" value="1"/>
</dbReference>
<dbReference type="OrthoDB" id="8421419at2"/>
<feature type="compositionally biased region" description="Basic residues" evidence="5">
    <location>
        <begin position="130"/>
        <end position="144"/>
    </location>
</feature>
<reference evidence="7 8" key="1">
    <citation type="submission" date="2016-11" db="EMBL/GenBank/DDBJ databases">
        <authorList>
            <person name="Jaros S."/>
            <person name="Januszkiewicz K."/>
            <person name="Wedrychowicz H."/>
        </authorList>
    </citation>
    <scope>NUCLEOTIDE SEQUENCE [LARGE SCALE GENOMIC DNA]</scope>
    <source>
        <strain evidence="7">NVI 5450</strain>
    </source>
</reference>
<dbReference type="GO" id="GO:0005829">
    <property type="term" value="C:cytosol"/>
    <property type="evidence" value="ECO:0007669"/>
    <property type="project" value="TreeGrafter"/>
</dbReference>
<evidence type="ECO:0000256" key="5">
    <source>
        <dbReference type="SAM" id="MobiDB-lite"/>
    </source>
</evidence>
<sequence length="210" mass="23443">MENIEKLKNSKEVIAYLVEIFPKCFTAKGEAKPLKIGIFQDLAERLKEDSKVSKTLLRTALRQYTASWRYLHGAKKDAVRVDLDGNDAGVLDAEHIEHAQKTLEESKTKFFAERNKKNAEQKAKAEKQKPAVKRAPKKVVKKSAPKADQKSTIKVERPVNESELKSGQSVKVVIGKAPVQATIVEVSKDGVQVELLSGLSLKVKKEHLFV</sequence>
<evidence type="ECO:0000259" key="6">
    <source>
        <dbReference type="SMART" id="SM00945"/>
    </source>
</evidence>
<evidence type="ECO:0000256" key="3">
    <source>
        <dbReference type="ARBA" id="ARBA00023186"/>
    </source>
</evidence>
<dbReference type="HAMAP" id="MF_00749">
    <property type="entry name" value="ProQ"/>
    <property type="match status" value="1"/>
</dbReference>
<evidence type="ECO:0000313" key="8">
    <source>
        <dbReference type="Proteomes" id="UP000183794"/>
    </source>
</evidence>
<dbReference type="InterPro" id="IPR023529">
    <property type="entry name" value="ProQ"/>
</dbReference>
<dbReference type="GO" id="GO:0033592">
    <property type="term" value="F:RNA strand annealing activity"/>
    <property type="evidence" value="ECO:0007669"/>
    <property type="project" value="UniProtKB-UniRule"/>
</dbReference>
<keyword evidence="3 4" id="KW-0143">Chaperone</keyword>
<dbReference type="InterPro" id="IPR035236">
    <property type="entry name" value="ProQ_C"/>
</dbReference>
<feature type="region of interest" description="Disordered" evidence="5">
    <location>
        <begin position="114"/>
        <end position="153"/>
    </location>
</feature>
<evidence type="ECO:0000256" key="4">
    <source>
        <dbReference type="HAMAP-Rule" id="MF_00749"/>
    </source>
</evidence>
<feature type="compositionally biased region" description="Basic and acidic residues" evidence="5">
    <location>
        <begin position="114"/>
        <end position="129"/>
    </location>
</feature>
<organism evidence="7 8">
    <name type="scientific">Moritella viscosa</name>
    <dbReference type="NCBI Taxonomy" id="80854"/>
    <lineage>
        <taxon>Bacteria</taxon>
        <taxon>Pseudomonadati</taxon>
        <taxon>Pseudomonadota</taxon>
        <taxon>Gammaproteobacteria</taxon>
        <taxon>Alteromonadales</taxon>
        <taxon>Moritellaceae</taxon>
        <taxon>Moritella</taxon>
    </lineage>
</organism>
<gene>
    <name evidence="4" type="primary">proQ</name>
    <name evidence="7" type="ORF">NVI5450_3983</name>
</gene>
<evidence type="ECO:0000256" key="1">
    <source>
        <dbReference type="ARBA" id="ARBA00022490"/>
    </source>
</evidence>
<dbReference type="InterPro" id="IPR036442">
    <property type="entry name" value="ProQ/FinO_sf"/>
</dbReference>
<dbReference type="PANTHER" id="PTHR38106:SF1">
    <property type="entry name" value="RNA CHAPERONE PROQ"/>
    <property type="match status" value="1"/>
</dbReference>
<proteinExistence type="inferred from homology"/>
<dbReference type="SMART" id="SM00945">
    <property type="entry name" value="ProQ"/>
    <property type="match status" value="1"/>
</dbReference>
<dbReference type="NCBIfam" id="NF003434">
    <property type="entry name" value="PRK04950.1"/>
    <property type="match status" value="1"/>
</dbReference>
<name>A0A1L0AD85_9GAMM</name>
<dbReference type="PANTHER" id="PTHR38106">
    <property type="entry name" value="RNA CHAPERONE PROQ"/>
    <property type="match status" value="1"/>
</dbReference>
<dbReference type="Gene3D" id="1.10.1710.10">
    <property type="entry name" value="ProQ/FinO domain"/>
    <property type="match status" value="1"/>
</dbReference>
<dbReference type="RefSeq" id="WP_075518406.1">
    <property type="nucleotide sequence ID" value="NZ_FPLD01000112.1"/>
</dbReference>
<evidence type="ECO:0000313" key="7">
    <source>
        <dbReference type="EMBL" id="SGZ13913.1"/>
    </source>
</evidence>
<accession>A0A1L0AD85</accession>
<keyword evidence="2 4" id="KW-0694">RNA-binding</keyword>